<proteinExistence type="inferred from homology"/>
<organism evidence="2 3">
    <name type="scientific">Nonomuraea rosea</name>
    <dbReference type="NCBI Taxonomy" id="638574"/>
    <lineage>
        <taxon>Bacteria</taxon>
        <taxon>Bacillati</taxon>
        <taxon>Actinomycetota</taxon>
        <taxon>Actinomycetes</taxon>
        <taxon>Streptosporangiales</taxon>
        <taxon>Streptosporangiaceae</taxon>
        <taxon>Nonomuraea</taxon>
    </lineage>
</organism>
<name>A0ABP6VXE3_9ACTN</name>
<dbReference type="RefSeq" id="WP_345560602.1">
    <property type="nucleotide sequence ID" value="NZ_BAABDQ010000003.1"/>
</dbReference>
<comment type="similarity">
    <text evidence="1">Belongs to the ROK (NagC/XylR) family.</text>
</comment>
<comment type="caution">
    <text evidence="2">The sequence shown here is derived from an EMBL/GenBank/DDBJ whole genome shotgun (WGS) entry which is preliminary data.</text>
</comment>
<evidence type="ECO:0000256" key="1">
    <source>
        <dbReference type="ARBA" id="ARBA00006479"/>
    </source>
</evidence>
<dbReference type="PANTHER" id="PTHR18964:SF149">
    <property type="entry name" value="BIFUNCTIONAL UDP-N-ACETYLGLUCOSAMINE 2-EPIMERASE_N-ACETYLMANNOSAMINE KINASE"/>
    <property type="match status" value="1"/>
</dbReference>
<evidence type="ECO:0000313" key="3">
    <source>
        <dbReference type="Proteomes" id="UP001500630"/>
    </source>
</evidence>
<evidence type="ECO:0000313" key="2">
    <source>
        <dbReference type="EMBL" id="GAA3540682.1"/>
    </source>
</evidence>
<dbReference type="InterPro" id="IPR043129">
    <property type="entry name" value="ATPase_NBD"/>
</dbReference>
<dbReference type="Gene3D" id="3.30.420.40">
    <property type="match status" value="2"/>
</dbReference>
<keyword evidence="3" id="KW-1185">Reference proteome</keyword>
<dbReference type="PANTHER" id="PTHR18964">
    <property type="entry name" value="ROK (REPRESSOR, ORF, KINASE) FAMILY"/>
    <property type="match status" value="1"/>
</dbReference>
<dbReference type="SUPFAM" id="SSF53067">
    <property type="entry name" value="Actin-like ATPase domain"/>
    <property type="match status" value="2"/>
</dbReference>
<protein>
    <submittedName>
        <fullName evidence="2">ROK family protein</fullName>
    </submittedName>
</protein>
<gene>
    <name evidence="2" type="ORF">GCM10022419_020980</name>
</gene>
<dbReference type="Proteomes" id="UP001500630">
    <property type="component" value="Unassembled WGS sequence"/>
</dbReference>
<accession>A0ABP6VXE3</accession>
<sequence>MIAAISAFVTDLARTRTIRHPPGVSPTPETDPGAEVRLAVEAGPGTDTPPGAEAAVAELRPVAVGLAVPGLVTSTHAVFSAAFGWRDVPASAFTDVDLPVALGHDVRSAGEAELAYGVGGENVLFLPIGTGIAGAVVLSGSLYGGAGGWAGQIGHIPVWPDGLACGCGQRGCLAAYASGSAIATRGGAGTAEEVVRRATRHAAKVAAESAAGDGAATIRTATGVGDSAAVTGVGGGSAVGDARAAEVWGEAVEALALALATYTLLLDPARIVIGGGVAQAGDALLVPLRERLTARLAFRRPPEVLASSLGVRAGLMGAGLLGWRAAGSVVQVGGQVHEPRP</sequence>
<dbReference type="InterPro" id="IPR000600">
    <property type="entry name" value="ROK"/>
</dbReference>
<dbReference type="Pfam" id="PF00480">
    <property type="entry name" value="ROK"/>
    <property type="match status" value="1"/>
</dbReference>
<reference evidence="3" key="1">
    <citation type="journal article" date="2019" name="Int. J. Syst. Evol. Microbiol.">
        <title>The Global Catalogue of Microorganisms (GCM) 10K type strain sequencing project: providing services to taxonomists for standard genome sequencing and annotation.</title>
        <authorList>
            <consortium name="The Broad Institute Genomics Platform"/>
            <consortium name="The Broad Institute Genome Sequencing Center for Infectious Disease"/>
            <person name="Wu L."/>
            <person name="Ma J."/>
        </authorList>
    </citation>
    <scope>NUCLEOTIDE SEQUENCE [LARGE SCALE GENOMIC DNA]</scope>
    <source>
        <strain evidence="3">JCM 17326</strain>
    </source>
</reference>
<dbReference type="EMBL" id="BAABDQ010000003">
    <property type="protein sequence ID" value="GAA3540682.1"/>
    <property type="molecule type" value="Genomic_DNA"/>
</dbReference>